<keyword evidence="3" id="KW-1185">Reference proteome</keyword>
<evidence type="ECO:0000313" key="3">
    <source>
        <dbReference type="Proteomes" id="UP000628854"/>
    </source>
</evidence>
<dbReference type="Gene3D" id="1.10.357.10">
    <property type="entry name" value="Tetracycline Repressor, domain 2"/>
    <property type="match status" value="1"/>
</dbReference>
<dbReference type="InterPro" id="IPR012762">
    <property type="entry name" value="Ubiq_biosynth_COQ9"/>
</dbReference>
<dbReference type="InterPro" id="IPR013718">
    <property type="entry name" value="COQ9_C"/>
</dbReference>
<evidence type="ECO:0000259" key="1">
    <source>
        <dbReference type="Pfam" id="PF08511"/>
    </source>
</evidence>
<dbReference type="NCBIfam" id="TIGR02396">
    <property type="entry name" value="diverge_rpsU"/>
    <property type="match status" value="1"/>
</dbReference>
<dbReference type="RefSeq" id="WP_084391928.1">
    <property type="nucleotide sequence ID" value="NZ_BMKF01000002.1"/>
</dbReference>
<name>A0ABQ1JPC0_9PROT</name>
<organism evidence="2 3">
    <name type="scientific">Henriciella pelagia</name>
    <dbReference type="NCBI Taxonomy" id="1977912"/>
    <lineage>
        <taxon>Bacteria</taxon>
        <taxon>Pseudomonadati</taxon>
        <taxon>Pseudomonadota</taxon>
        <taxon>Alphaproteobacteria</taxon>
        <taxon>Hyphomonadales</taxon>
        <taxon>Hyphomonadaceae</taxon>
        <taxon>Henriciella</taxon>
    </lineage>
</organism>
<protein>
    <recommendedName>
        <fullName evidence="1">COQ9 C-terminal domain-containing protein</fullName>
    </recommendedName>
</protein>
<dbReference type="Pfam" id="PF08511">
    <property type="entry name" value="COQ9"/>
    <property type="match status" value="1"/>
</dbReference>
<dbReference type="Proteomes" id="UP000628854">
    <property type="component" value="Unassembled WGS sequence"/>
</dbReference>
<evidence type="ECO:0000313" key="2">
    <source>
        <dbReference type="EMBL" id="GGB74093.1"/>
    </source>
</evidence>
<dbReference type="EMBL" id="BMKF01000002">
    <property type="protein sequence ID" value="GGB74093.1"/>
    <property type="molecule type" value="Genomic_DNA"/>
</dbReference>
<accession>A0ABQ1JPC0</accession>
<sequence>MTATRPSIRLQDKWLEYLLPLIKDEGWTERAATQSAREAGIGSEEKALAAPDGVKDLIERFFDRAEEDMLAALEAEDLRELRTHEKVAAGIKAWLYALEPHREAVKKASARGFAPWNAPAAARRTWKTADAIWLAAGDTAEDYNRETKRALLSATLPTTVLYWLDNDYEEDELDAFIESRLKGAMKLGQWGSKFARPGLEFLDRLRGRTSS</sequence>
<feature type="domain" description="COQ9 C-terminal" evidence="1">
    <location>
        <begin position="118"/>
        <end position="188"/>
    </location>
</feature>
<reference evidence="3" key="1">
    <citation type="journal article" date="2019" name="Int. J. Syst. Evol. Microbiol.">
        <title>The Global Catalogue of Microorganisms (GCM) 10K type strain sequencing project: providing services to taxonomists for standard genome sequencing and annotation.</title>
        <authorList>
            <consortium name="The Broad Institute Genomics Platform"/>
            <consortium name="The Broad Institute Genome Sequencing Center for Infectious Disease"/>
            <person name="Wu L."/>
            <person name="Ma J."/>
        </authorList>
    </citation>
    <scope>NUCLEOTIDE SEQUENCE [LARGE SCALE GENOMIC DNA]</scope>
    <source>
        <strain evidence="3">CGMCC 1.15928</strain>
    </source>
</reference>
<gene>
    <name evidence="2" type="ORF">GCM10011503_23540</name>
</gene>
<proteinExistence type="predicted"/>
<comment type="caution">
    <text evidence="2">The sequence shown here is derived from an EMBL/GenBank/DDBJ whole genome shotgun (WGS) entry which is preliminary data.</text>
</comment>